<protein>
    <submittedName>
        <fullName evidence="4">RecA-superfamily ATPase, KaiC/GvpD/RAD55 family</fullName>
    </submittedName>
</protein>
<dbReference type="InterPro" id="IPR014774">
    <property type="entry name" value="KaiC-like_dom"/>
</dbReference>
<sequence length="498" mass="54725">MTAQVSATGDAVLDQMLGGGFPARRATLVTGDAGTGKTTLGMQFLQAGLDDGDDCLFISTEQTLSELRESFQQFNFDLDHENLTFASVHAAPGRTLEGDEELVLQTLGADGEPTSMGFDAPFTGEYIQQHLQQFGPADRVVFDSISGLAAITDDEERYRRTIIDLIRFFTDQFEATTVFTAEARTPGEGSMTEVLRFVTHGVLELTRQTVAEDTHRFLEVRKLRGVDHDRRTFEVEVTADGLRAGPARRSQPPALKDHHHQPIGIEGLDNLAGGGLVQGTGVLIEQDGRVNLSALFAQLLHFAIESDYAITLVPTVSLRESRVQQLLDGYGLEVETLLAEDRLFVVDLVGTWNREYENVLTPDHTAEAVTDALAELQTRTDRSMFSLVGTDGLVHALGVEGSRTVRYAQEAQLVDDEEMLIHVVNPDVVSDAVGAFYVDAADQVLSTWIRDDGLQYVTLQKSPCGFVGSTSLVEYIDEPPYLRVQNPPQTRENPYVCD</sequence>
<dbReference type="PROSITE" id="PS51146">
    <property type="entry name" value="KAIC"/>
    <property type="match status" value="1"/>
</dbReference>
<dbReference type="GO" id="GO:0005524">
    <property type="term" value="F:ATP binding"/>
    <property type="evidence" value="ECO:0007669"/>
    <property type="project" value="UniProtKB-KW"/>
</dbReference>
<evidence type="ECO:0000256" key="1">
    <source>
        <dbReference type="ARBA" id="ARBA00022741"/>
    </source>
</evidence>
<dbReference type="InterPro" id="IPR027417">
    <property type="entry name" value="P-loop_NTPase"/>
</dbReference>
<dbReference type="InterPro" id="IPR010624">
    <property type="entry name" value="KaiC_dom"/>
</dbReference>
<dbReference type="OrthoDB" id="49590at2157"/>
<dbReference type="Pfam" id="PF06745">
    <property type="entry name" value="ATPase"/>
    <property type="match status" value="1"/>
</dbReference>
<dbReference type="STRING" id="660521.SAMN04487949_1201"/>
<keyword evidence="1" id="KW-0547">Nucleotide-binding</keyword>
<evidence type="ECO:0000313" key="5">
    <source>
        <dbReference type="Proteomes" id="UP000199451"/>
    </source>
</evidence>
<feature type="domain" description="KaiC" evidence="3">
    <location>
        <begin position="4"/>
        <end position="258"/>
    </location>
</feature>
<dbReference type="Proteomes" id="UP000199451">
    <property type="component" value="Unassembled WGS sequence"/>
</dbReference>
<proteinExistence type="predicted"/>
<dbReference type="RefSeq" id="WP_089695009.1">
    <property type="nucleotide sequence ID" value="NZ_FNHL01000001.1"/>
</dbReference>
<reference evidence="5" key="1">
    <citation type="submission" date="2016-10" db="EMBL/GenBank/DDBJ databases">
        <authorList>
            <person name="Varghese N."/>
            <person name="Submissions S."/>
        </authorList>
    </citation>
    <scope>NUCLEOTIDE SEQUENCE [LARGE SCALE GENOMIC DNA]</scope>
    <source>
        <strain evidence="5">CGMCC 1.10119</strain>
    </source>
</reference>
<dbReference type="Gene3D" id="3.40.50.300">
    <property type="entry name" value="P-loop containing nucleotide triphosphate hydrolases"/>
    <property type="match status" value="2"/>
</dbReference>
<dbReference type="SUPFAM" id="SSF52540">
    <property type="entry name" value="P-loop containing nucleoside triphosphate hydrolases"/>
    <property type="match status" value="1"/>
</dbReference>
<keyword evidence="5" id="KW-1185">Reference proteome</keyword>
<evidence type="ECO:0000313" key="4">
    <source>
        <dbReference type="EMBL" id="SDM18717.1"/>
    </source>
</evidence>
<dbReference type="PANTHER" id="PTHR43637">
    <property type="entry name" value="UPF0273 PROTEIN TM_0370"/>
    <property type="match status" value="1"/>
</dbReference>
<dbReference type="PANTHER" id="PTHR43637:SF3">
    <property type="entry name" value="FLAGELLA-RELATED PROTEIN H-RELATED"/>
    <property type="match status" value="1"/>
</dbReference>
<evidence type="ECO:0000256" key="2">
    <source>
        <dbReference type="ARBA" id="ARBA00022840"/>
    </source>
</evidence>
<evidence type="ECO:0000259" key="3">
    <source>
        <dbReference type="PROSITE" id="PS51146"/>
    </source>
</evidence>
<dbReference type="PRINTS" id="PR01874">
    <property type="entry name" value="DNAREPAIRADA"/>
</dbReference>
<keyword evidence="2" id="KW-0067">ATP-binding</keyword>
<gene>
    <name evidence="4" type="ORF">SAMN04487949_1201</name>
</gene>
<dbReference type="EMBL" id="FNHL01000001">
    <property type="protein sequence ID" value="SDM18717.1"/>
    <property type="molecule type" value="Genomic_DNA"/>
</dbReference>
<accession>A0A1G9R7B3</accession>
<name>A0A1G9R7B3_9EURY</name>
<dbReference type="AlphaFoldDB" id="A0A1G9R7B3"/>
<organism evidence="4 5">
    <name type="scientific">Halogranum gelatinilyticum</name>
    <dbReference type="NCBI Taxonomy" id="660521"/>
    <lineage>
        <taxon>Archaea</taxon>
        <taxon>Methanobacteriati</taxon>
        <taxon>Methanobacteriota</taxon>
        <taxon>Stenosarchaea group</taxon>
        <taxon>Halobacteria</taxon>
        <taxon>Halobacteriales</taxon>
        <taxon>Haloferacaceae</taxon>
    </lineage>
</organism>